<feature type="non-terminal residue" evidence="2">
    <location>
        <position position="65"/>
    </location>
</feature>
<sequence>MPETTKPNASLDSLNTKSILKVGDNDYTIFSLPEAAKSLDIDLNKLPYTHRILIENLLRGEDGQN</sequence>
<evidence type="ECO:0000313" key="2">
    <source>
        <dbReference type="EMBL" id="SVE53927.1"/>
    </source>
</evidence>
<dbReference type="AlphaFoldDB" id="A0A383EAP6"/>
<dbReference type="EMBL" id="UINC01224343">
    <property type="protein sequence ID" value="SVE53927.1"/>
    <property type="molecule type" value="Genomic_DNA"/>
</dbReference>
<gene>
    <name evidence="2" type="ORF">METZ01_LOCUS506781</name>
</gene>
<name>A0A383EAP6_9ZZZZ</name>
<keyword evidence="1" id="KW-0408">Iron</keyword>
<protein>
    <submittedName>
        <fullName evidence="2">Uncharacterized protein</fullName>
    </submittedName>
</protein>
<dbReference type="InterPro" id="IPR015931">
    <property type="entry name" value="Acnase/IPM_dHydase_lsu_aba_1/3"/>
</dbReference>
<dbReference type="Gene3D" id="3.30.499.10">
    <property type="entry name" value="Aconitase, domain 3"/>
    <property type="match status" value="1"/>
</dbReference>
<reference evidence="2" key="1">
    <citation type="submission" date="2018-05" db="EMBL/GenBank/DDBJ databases">
        <authorList>
            <person name="Lanie J.A."/>
            <person name="Ng W.-L."/>
            <person name="Kazmierczak K.M."/>
            <person name="Andrzejewski T.M."/>
            <person name="Davidsen T.M."/>
            <person name="Wayne K.J."/>
            <person name="Tettelin H."/>
            <person name="Glass J.I."/>
            <person name="Rusch D."/>
            <person name="Podicherti R."/>
            <person name="Tsui H.-C.T."/>
            <person name="Winkler M.E."/>
        </authorList>
    </citation>
    <scope>NUCLEOTIDE SEQUENCE</scope>
</reference>
<organism evidence="2">
    <name type="scientific">marine metagenome</name>
    <dbReference type="NCBI Taxonomy" id="408172"/>
    <lineage>
        <taxon>unclassified sequences</taxon>
        <taxon>metagenomes</taxon>
        <taxon>ecological metagenomes</taxon>
    </lineage>
</organism>
<proteinExistence type="predicted"/>
<accession>A0A383EAP6</accession>
<evidence type="ECO:0000256" key="1">
    <source>
        <dbReference type="ARBA" id="ARBA00023004"/>
    </source>
</evidence>